<dbReference type="GO" id="GO:0020037">
    <property type="term" value="F:heme binding"/>
    <property type="evidence" value="ECO:0007669"/>
    <property type="project" value="InterPro"/>
</dbReference>
<dbReference type="RefSeq" id="WP_051911148.1">
    <property type="nucleotide sequence ID" value="NZ_CAMIFG010000045.1"/>
</dbReference>
<dbReference type="InterPro" id="IPR051459">
    <property type="entry name" value="Cytochrome_c-type_DH"/>
</dbReference>
<dbReference type="AlphaFoldDB" id="A0A086Y515"/>
<dbReference type="EMBL" id="JGYG01000006">
    <property type="protein sequence ID" value="KFI29365.1"/>
    <property type="molecule type" value="Genomic_DNA"/>
</dbReference>
<dbReference type="SUPFAM" id="SSF46626">
    <property type="entry name" value="Cytochrome c"/>
    <property type="match status" value="1"/>
</dbReference>
<dbReference type="Proteomes" id="UP000028826">
    <property type="component" value="Unassembled WGS sequence"/>
</dbReference>
<reference evidence="1 2" key="1">
    <citation type="submission" date="2014-03" db="EMBL/GenBank/DDBJ databases">
        <title>Genome of Haematobacter massiliensis CCUG 47968.</title>
        <authorList>
            <person name="Wang D."/>
            <person name="Wang G."/>
        </authorList>
    </citation>
    <scope>NUCLEOTIDE SEQUENCE [LARGE SCALE GENOMIC DNA]</scope>
    <source>
        <strain evidence="1 2">CCUG 47968</strain>
    </source>
</reference>
<gene>
    <name evidence="1" type="ORF">CN97_17030</name>
</gene>
<dbReference type="Pfam" id="PF00034">
    <property type="entry name" value="Cytochrom_C"/>
    <property type="match status" value="1"/>
</dbReference>
<protein>
    <submittedName>
        <fullName evidence="1">Cytochrome C</fullName>
    </submittedName>
</protein>
<keyword evidence="2" id="KW-1185">Reference proteome</keyword>
<organism evidence="1 2">
    <name type="scientific">Haematobacter massiliensis</name>
    <dbReference type="NCBI Taxonomy" id="195105"/>
    <lineage>
        <taxon>Bacteria</taxon>
        <taxon>Pseudomonadati</taxon>
        <taxon>Pseudomonadota</taxon>
        <taxon>Alphaproteobacteria</taxon>
        <taxon>Rhodobacterales</taxon>
        <taxon>Paracoccaceae</taxon>
        <taxon>Haematobacter</taxon>
    </lineage>
</organism>
<dbReference type="GO" id="GO:0009055">
    <property type="term" value="F:electron transfer activity"/>
    <property type="evidence" value="ECO:0007669"/>
    <property type="project" value="InterPro"/>
</dbReference>
<dbReference type="STRING" id="195105.CN97_17030"/>
<sequence>MNKLATCILAAALPGAALADGAALFADNCAACHAEGGVGTPGLAPPLVDAELWTRLGPKAPDYIAGVLTSGLTGRITVAGVDYIGLAMPEQTQLTPAEMAEVASYVLQTLNGLEQPVTEELAAATLASPPDHAALRKLRKGE</sequence>
<dbReference type="PANTHER" id="PTHR35008">
    <property type="entry name" value="BLL4482 PROTEIN-RELATED"/>
    <property type="match status" value="1"/>
</dbReference>
<evidence type="ECO:0000313" key="1">
    <source>
        <dbReference type="EMBL" id="KFI29365.1"/>
    </source>
</evidence>
<dbReference type="PANTHER" id="PTHR35008:SF8">
    <property type="entry name" value="ALCOHOL DEHYDROGENASE CYTOCHROME C SUBUNIT"/>
    <property type="match status" value="1"/>
</dbReference>
<name>A0A086Y515_9RHOB</name>
<dbReference type="eggNOG" id="COG2010">
    <property type="taxonomic scope" value="Bacteria"/>
</dbReference>
<dbReference type="OrthoDB" id="70223at2"/>
<accession>A0A086Y515</accession>
<dbReference type="Gene3D" id="1.10.760.10">
    <property type="entry name" value="Cytochrome c-like domain"/>
    <property type="match status" value="1"/>
</dbReference>
<dbReference type="InterPro" id="IPR009056">
    <property type="entry name" value="Cyt_c-like_dom"/>
</dbReference>
<evidence type="ECO:0000313" key="2">
    <source>
        <dbReference type="Proteomes" id="UP000028826"/>
    </source>
</evidence>
<proteinExistence type="predicted"/>
<comment type="caution">
    <text evidence="1">The sequence shown here is derived from an EMBL/GenBank/DDBJ whole genome shotgun (WGS) entry which is preliminary data.</text>
</comment>
<dbReference type="PROSITE" id="PS51007">
    <property type="entry name" value="CYTC"/>
    <property type="match status" value="1"/>
</dbReference>
<dbReference type="InterPro" id="IPR036909">
    <property type="entry name" value="Cyt_c-like_dom_sf"/>
</dbReference>